<proteinExistence type="inferred from homology"/>
<sequence length="345" mass="36381">MSGVSTRSIAVATVAAAAAAALPFAPVAAQAAAPAASPKPAKAEKPALKVSTAYVLPGEHVYPEGIAVDPRNGDLYAASYTEGTVFKMTRGHRVAKVFKRAGADGRTTANGLKIDRAGRLWVTDSTHGVAVYNTRTRRLFARFEVPGTAARFVNDLSIARDGSVYLTDSVREVVYRVTPTQLAGAHKSGKATKLQARFNLTKVIKPHPAGAFTLNGIVTDPSGRYALTVDSTAGELFRLDLASGKVRKVALRGGGLVNADGLELKNGRLWAAHNKDYAISRWRVGAAGASARREAMVTSKALELPTTLVRSNGVLYVVRSQFDKGGPMGPGTPRIPFSIAAVKGF</sequence>
<dbReference type="Pfam" id="PF08450">
    <property type="entry name" value="SGL"/>
    <property type="match status" value="1"/>
</dbReference>
<feature type="signal peptide" evidence="3">
    <location>
        <begin position="1"/>
        <end position="31"/>
    </location>
</feature>
<evidence type="ECO:0000256" key="3">
    <source>
        <dbReference type="SAM" id="SignalP"/>
    </source>
</evidence>
<dbReference type="PANTHER" id="PTHR47572">
    <property type="entry name" value="LIPOPROTEIN-RELATED"/>
    <property type="match status" value="1"/>
</dbReference>
<keyword evidence="6" id="KW-1185">Reference proteome</keyword>
<dbReference type="PROSITE" id="PS51318">
    <property type="entry name" value="TAT"/>
    <property type="match status" value="1"/>
</dbReference>
<keyword evidence="2" id="KW-0378">Hydrolase</keyword>
<dbReference type="Proteomes" id="UP000669179">
    <property type="component" value="Unassembled WGS sequence"/>
</dbReference>
<dbReference type="AlphaFoldDB" id="A0A939P7C5"/>
<feature type="chain" id="PRO_5037497082" evidence="3">
    <location>
        <begin position="32"/>
        <end position="345"/>
    </location>
</feature>
<dbReference type="InterPro" id="IPR006311">
    <property type="entry name" value="TAT_signal"/>
</dbReference>
<feature type="domain" description="SMP-30/Gluconolactonase/LRE-like region" evidence="4">
    <location>
        <begin position="63"/>
        <end position="282"/>
    </location>
</feature>
<dbReference type="GO" id="GO:0016787">
    <property type="term" value="F:hydrolase activity"/>
    <property type="evidence" value="ECO:0007669"/>
    <property type="project" value="UniProtKB-KW"/>
</dbReference>
<evidence type="ECO:0000313" key="5">
    <source>
        <dbReference type="EMBL" id="MBO2447026.1"/>
    </source>
</evidence>
<dbReference type="PANTHER" id="PTHR47572:SF4">
    <property type="entry name" value="LACTONASE DRP35"/>
    <property type="match status" value="1"/>
</dbReference>
<evidence type="ECO:0000259" key="4">
    <source>
        <dbReference type="Pfam" id="PF08450"/>
    </source>
</evidence>
<evidence type="ECO:0000256" key="1">
    <source>
        <dbReference type="ARBA" id="ARBA00008853"/>
    </source>
</evidence>
<dbReference type="InterPro" id="IPR013658">
    <property type="entry name" value="SGL"/>
</dbReference>
<gene>
    <name evidence="5" type="ORF">J4573_07990</name>
</gene>
<accession>A0A939P7C5</accession>
<comment type="similarity">
    <text evidence="1">Belongs to the SMP-30/CGR1 family.</text>
</comment>
<dbReference type="SUPFAM" id="SSF63829">
    <property type="entry name" value="Calcium-dependent phosphotriesterase"/>
    <property type="match status" value="1"/>
</dbReference>
<comment type="caution">
    <text evidence="5">The sequence shown here is derived from an EMBL/GenBank/DDBJ whole genome shotgun (WGS) entry which is preliminary data.</text>
</comment>
<protein>
    <submittedName>
        <fullName evidence="5">SMP-30/gluconolactonase/LRE family protein</fullName>
    </submittedName>
</protein>
<dbReference type="Gene3D" id="2.120.10.30">
    <property type="entry name" value="TolB, C-terminal domain"/>
    <property type="match status" value="1"/>
</dbReference>
<evidence type="ECO:0000256" key="2">
    <source>
        <dbReference type="ARBA" id="ARBA00022801"/>
    </source>
</evidence>
<dbReference type="EMBL" id="JAGEOJ010000003">
    <property type="protein sequence ID" value="MBO2447026.1"/>
    <property type="molecule type" value="Genomic_DNA"/>
</dbReference>
<name>A0A939P7C5_9ACTN</name>
<dbReference type="InterPro" id="IPR011042">
    <property type="entry name" value="6-blade_b-propeller_TolB-like"/>
</dbReference>
<keyword evidence="3" id="KW-0732">Signal</keyword>
<reference evidence="5" key="1">
    <citation type="submission" date="2021-03" db="EMBL/GenBank/DDBJ databases">
        <authorList>
            <person name="Kanchanasin P."/>
            <person name="Saeng-In P."/>
            <person name="Phongsopitanun W."/>
            <person name="Yuki M."/>
            <person name="Kudo T."/>
            <person name="Ohkuma M."/>
            <person name="Tanasupawat S."/>
        </authorList>
    </citation>
    <scope>NUCLEOTIDE SEQUENCE</scope>
    <source>
        <strain evidence="5">GKU 128</strain>
    </source>
</reference>
<evidence type="ECO:0000313" key="6">
    <source>
        <dbReference type="Proteomes" id="UP000669179"/>
    </source>
</evidence>
<dbReference type="RefSeq" id="WP_208254627.1">
    <property type="nucleotide sequence ID" value="NZ_JAGEOJ010000003.1"/>
</dbReference>
<dbReference type="InterPro" id="IPR051262">
    <property type="entry name" value="SMP-30/CGR1_Lactonase"/>
</dbReference>
<organism evidence="5 6">
    <name type="scientific">Actinomadura barringtoniae</name>
    <dbReference type="NCBI Taxonomy" id="1427535"/>
    <lineage>
        <taxon>Bacteria</taxon>
        <taxon>Bacillati</taxon>
        <taxon>Actinomycetota</taxon>
        <taxon>Actinomycetes</taxon>
        <taxon>Streptosporangiales</taxon>
        <taxon>Thermomonosporaceae</taxon>
        <taxon>Actinomadura</taxon>
    </lineage>
</organism>